<keyword evidence="2" id="KW-0472">Membrane</keyword>
<keyword evidence="4" id="KW-1185">Reference proteome</keyword>
<keyword evidence="2" id="KW-1133">Transmembrane helix</keyword>
<sequence length="72" mass="7635">MSGGQSRRNGAGARSPGAGLVPPGARKGVWVRLGRPANDNRRPARKLIALIARRLVLPGLLLAGAWALYRLL</sequence>
<evidence type="ECO:0000313" key="4">
    <source>
        <dbReference type="Proteomes" id="UP000246077"/>
    </source>
</evidence>
<accession>A0A317E9M2</accession>
<reference evidence="4" key="1">
    <citation type="submission" date="2018-05" db="EMBL/GenBank/DDBJ databases">
        <title>Zavarzinia sp. HR-AS.</title>
        <authorList>
            <person name="Lee Y."/>
            <person name="Jeon C.O."/>
        </authorList>
    </citation>
    <scope>NUCLEOTIDE SEQUENCE [LARGE SCALE GENOMIC DNA]</scope>
    <source>
        <strain evidence="4">DSM 1231</strain>
    </source>
</reference>
<dbReference type="EMBL" id="QGLF01000001">
    <property type="protein sequence ID" value="PWR23827.1"/>
    <property type="molecule type" value="Genomic_DNA"/>
</dbReference>
<gene>
    <name evidence="3" type="ORF">DKG75_04515</name>
</gene>
<protein>
    <submittedName>
        <fullName evidence="3">Uncharacterized protein</fullName>
    </submittedName>
</protein>
<feature type="region of interest" description="Disordered" evidence="1">
    <location>
        <begin position="1"/>
        <end position="25"/>
    </location>
</feature>
<dbReference type="RefSeq" id="WP_109919857.1">
    <property type="nucleotide sequence ID" value="NZ_QGLF01000001.1"/>
</dbReference>
<evidence type="ECO:0000256" key="1">
    <source>
        <dbReference type="SAM" id="MobiDB-lite"/>
    </source>
</evidence>
<keyword evidence="2" id="KW-0812">Transmembrane</keyword>
<evidence type="ECO:0000256" key="2">
    <source>
        <dbReference type="SAM" id="Phobius"/>
    </source>
</evidence>
<dbReference type="AlphaFoldDB" id="A0A317E9M2"/>
<evidence type="ECO:0000313" key="3">
    <source>
        <dbReference type="EMBL" id="PWR23827.1"/>
    </source>
</evidence>
<feature type="transmembrane region" description="Helical" evidence="2">
    <location>
        <begin position="51"/>
        <end position="69"/>
    </location>
</feature>
<comment type="caution">
    <text evidence="3">The sequence shown here is derived from an EMBL/GenBank/DDBJ whole genome shotgun (WGS) entry which is preliminary data.</text>
</comment>
<name>A0A317E9M2_9PROT</name>
<proteinExistence type="predicted"/>
<dbReference type="Proteomes" id="UP000246077">
    <property type="component" value="Unassembled WGS sequence"/>
</dbReference>
<organism evidence="3 4">
    <name type="scientific">Zavarzinia compransoris</name>
    <dbReference type="NCBI Taxonomy" id="1264899"/>
    <lineage>
        <taxon>Bacteria</taxon>
        <taxon>Pseudomonadati</taxon>
        <taxon>Pseudomonadota</taxon>
        <taxon>Alphaproteobacteria</taxon>
        <taxon>Rhodospirillales</taxon>
        <taxon>Zavarziniaceae</taxon>
        <taxon>Zavarzinia</taxon>
    </lineage>
</organism>